<name>A0A918NHL8_9GAMM</name>
<keyword evidence="1" id="KW-0479">Metal-binding</keyword>
<dbReference type="InterPro" id="IPR036663">
    <property type="entry name" value="Fumarylacetoacetase_C_sf"/>
</dbReference>
<keyword evidence="4" id="KW-1185">Reference proteome</keyword>
<dbReference type="Proteomes" id="UP000626148">
    <property type="component" value="Unassembled WGS sequence"/>
</dbReference>
<dbReference type="GO" id="GO:0046872">
    <property type="term" value="F:metal ion binding"/>
    <property type="evidence" value="ECO:0007669"/>
    <property type="project" value="UniProtKB-KW"/>
</dbReference>
<dbReference type="Pfam" id="PF01557">
    <property type="entry name" value="FAA_hydrolase"/>
    <property type="match status" value="1"/>
</dbReference>
<evidence type="ECO:0000313" key="4">
    <source>
        <dbReference type="Proteomes" id="UP000626148"/>
    </source>
</evidence>
<evidence type="ECO:0000313" key="3">
    <source>
        <dbReference type="EMBL" id="GGX71090.1"/>
    </source>
</evidence>
<comment type="caution">
    <text evidence="3">The sequence shown here is derived from an EMBL/GenBank/DDBJ whole genome shotgun (WGS) entry which is preliminary data.</text>
</comment>
<accession>A0A918NHL8</accession>
<gene>
    <name evidence="3" type="ORF">GCM10007392_43210</name>
</gene>
<dbReference type="EMBL" id="BMXR01000014">
    <property type="protein sequence ID" value="GGX71090.1"/>
    <property type="molecule type" value="Genomic_DNA"/>
</dbReference>
<evidence type="ECO:0000259" key="2">
    <source>
        <dbReference type="Pfam" id="PF01557"/>
    </source>
</evidence>
<dbReference type="GO" id="GO:0018773">
    <property type="term" value="F:acetylpyruvate hydrolase activity"/>
    <property type="evidence" value="ECO:0007669"/>
    <property type="project" value="TreeGrafter"/>
</dbReference>
<feature type="domain" description="Fumarylacetoacetase-like C-terminal" evidence="2">
    <location>
        <begin position="18"/>
        <end position="209"/>
    </location>
</feature>
<sequence length="219" mass="24138">MYQHQWFSGESINLPVGKAVCVGRNYAEHAEELGNAVPERPLLFIKPQTAFATLGDELALPRPGLHFETELALLIGAQLSADHSEDPMLSVTAVSLGLDLTDRALQSQLKAEGHPWERSKAFDGSLPLGSWLPINQMPERPEDWAFTLVRNGQLQQQGYVERMLTPIPELLRTIVQDFRLEAGDVVLTGTPKGVGELNAGDTLELSIDQTDWKVTTTIT</sequence>
<reference evidence="3" key="2">
    <citation type="submission" date="2020-09" db="EMBL/GenBank/DDBJ databases">
        <authorList>
            <person name="Sun Q."/>
            <person name="Kim S."/>
        </authorList>
    </citation>
    <scope>NUCLEOTIDE SEQUENCE</scope>
    <source>
        <strain evidence="3">KCTC 22169</strain>
    </source>
</reference>
<organism evidence="3 4">
    <name type="scientific">Saccharospirillum salsuginis</name>
    <dbReference type="NCBI Taxonomy" id="418750"/>
    <lineage>
        <taxon>Bacteria</taxon>
        <taxon>Pseudomonadati</taxon>
        <taxon>Pseudomonadota</taxon>
        <taxon>Gammaproteobacteria</taxon>
        <taxon>Oceanospirillales</taxon>
        <taxon>Saccharospirillaceae</taxon>
        <taxon>Saccharospirillum</taxon>
    </lineage>
</organism>
<proteinExistence type="predicted"/>
<reference evidence="3" key="1">
    <citation type="journal article" date="2014" name="Int. J. Syst. Evol. Microbiol.">
        <title>Complete genome sequence of Corynebacterium casei LMG S-19264T (=DSM 44701T), isolated from a smear-ripened cheese.</title>
        <authorList>
            <consortium name="US DOE Joint Genome Institute (JGI-PGF)"/>
            <person name="Walter F."/>
            <person name="Albersmeier A."/>
            <person name="Kalinowski J."/>
            <person name="Ruckert C."/>
        </authorList>
    </citation>
    <scope>NUCLEOTIDE SEQUENCE</scope>
    <source>
        <strain evidence="3">KCTC 22169</strain>
    </source>
</reference>
<dbReference type="Gene3D" id="3.90.850.10">
    <property type="entry name" value="Fumarylacetoacetase-like, C-terminal domain"/>
    <property type="match status" value="1"/>
</dbReference>
<evidence type="ECO:0000256" key="1">
    <source>
        <dbReference type="ARBA" id="ARBA00022723"/>
    </source>
</evidence>
<protein>
    <recommendedName>
        <fullName evidence="2">Fumarylacetoacetase-like C-terminal domain-containing protein</fullName>
    </recommendedName>
</protein>
<dbReference type="SUPFAM" id="SSF56529">
    <property type="entry name" value="FAH"/>
    <property type="match status" value="1"/>
</dbReference>
<dbReference type="PANTHER" id="PTHR11820:SF7">
    <property type="entry name" value="ACYLPYRUVASE FAHD1, MITOCHONDRIAL"/>
    <property type="match status" value="1"/>
</dbReference>
<dbReference type="PANTHER" id="PTHR11820">
    <property type="entry name" value="ACYLPYRUVASE"/>
    <property type="match status" value="1"/>
</dbReference>
<dbReference type="RefSeq" id="WP_189612707.1">
    <property type="nucleotide sequence ID" value="NZ_BMXR01000014.1"/>
</dbReference>
<dbReference type="AlphaFoldDB" id="A0A918NHL8"/>
<dbReference type="InterPro" id="IPR011234">
    <property type="entry name" value="Fumarylacetoacetase-like_C"/>
</dbReference>